<dbReference type="PANTHER" id="PTHR45598:SF1">
    <property type="entry name" value="4FE-4S FERREDOXIN-TYPE DOMAIN-CONTAINING PROTEIN"/>
    <property type="match status" value="1"/>
</dbReference>
<sequence length="187" mass="20381">MLVDVCVCDFSLFEVFFFFFFVSLSLKLSLSTTLSLSLSLYSNSLSLTLSQALKFSLKLSLLKHTHSLSVSPALSLSLSLSLLSLFSLSLSLPLSSLSLSLSLSLLSVPWCLLNSAELGHNRDKSTLFLSLAFVRPLKLIIKAIVDRNLAQQEQGALVFPQPALPGADDMRCFVKLSVPNGQIGQRV</sequence>
<evidence type="ECO:0000256" key="1">
    <source>
        <dbReference type="SAM" id="Phobius"/>
    </source>
</evidence>
<keyword evidence="1" id="KW-1133">Transmembrane helix</keyword>
<protein>
    <submittedName>
        <fullName evidence="2">Uncharacterized protein</fullName>
    </submittedName>
</protein>
<dbReference type="PANTHER" id="PTHR45598">
    <property type="entry name" value="PROTEIN CBG11839-RELATED"/>
    <property type="match status" value="1"/>
</dbReference>
<organism evidence="2 3">
    <name type="scientific">Monosiga brevicollis</name>
    <name type="common">Choanoflagellate</name>
    <dbReference type="NCBI Taxonomy" id="81824"/>
    <lineage>
        <taxon>Eukaryota</taxon>
        <taxon>Choanoflagellata</taxon>
        <taxon>Craspedida</taxon>
        <taxon>Salpingoecidae</taxon>
        <taxon>Monosiga</taxon>
    </lineage>
</organism>
<feature type="transmembrane region" description="Helical" evidence="1">
    <location>
        <begin position="7"/>
        <end position="26"/>
    </location>
</feature>
<reference evidence="2 3" key="1">
    <citation type="journal article" date="2008" name="Nature">
        <title>The genome of the choanoflagellate Monosiga brevicollis and the origin of metazoans.</title>
        <authorList>
            <consortium name="JGI Sequencing"/>
            <person name="King N."/>
            <person name="Westbrook M.J."/>
            <person name="Young S.L."/>
            <person name="Kuo A."/>
            <person name="Abedin M."/>
            <person name="Chapman J."/>
            <person name="Fairclough S."/>
            <person name="Hellsten U."/>
            <person name="Isogai Y."/>
            <person name="Letunic I."/>
            <person name="Marr M."/>
            <person name="Pincus D."/>
            <person name="Putnam N."/>
            <person name="Rokas A."/>
            <person name="Wright K.J."/>
            <person name="Zuzow R."/>
            <person name="Dirks W."/>
            <person name="Good M."/>
            <person name="Goodstein D."/>
            <person name="Lemons D."/>
            <person name="Li W."/>
            <person name="Lyons J.B."/>
            <person name="Morris A."/>
            <person name="Nichols S."/>
            <person name="Richter D.J."/>
            <person name="Salamov A."/>
            <person name="Bork P."/>
            <person name="Lim W.A."/>
            <person name="Manning G."/>
            <person name="Miller W.T."/>
            <person name="McGinnis W."/>
            <person name="Shapiro H."/>
            <person name="Tjian R."/>
            <person name="Grigoriev I.V."/>
            <person name="Rokhsar D."/>
        </authorList>
    </citation>
    <scope>NUCLEOTIDE SEQUENCE [LARGE SCALE GENOMIC DNA]</scope>
    <source>
        <strain evidence="3">MX1 / ATCC 50154</strain>
    </source>
</reference>
<keyword evidence="3" id="KW-1185">Reference proteome</keyword>
<gene>
    <name evidence="2" type="ORF">MONBRDRAFT_27269</name>
</gene>
<dbReference type="KEGG" id="mbr:MONBRDRAFT_27269"/>
<keyword evidence="1" id="KW-0812">Transmembrane</keyword>
<evidence type="ECO:0000313" key="3">
    <source>
        <dbReference type="Proteomes" id="UP000001357"/>
    </source>
</evidence>
<proteinExistence type="predicted"/>
<dbReference type="EMBL" id="CH991559">
    <property type="protein sequence ID" value="EDQ87512.1"/>
    <property type="molecule type" value="Genomic_DNA"/>
</dbReference>
<dbReference type="AlphaFoldDB" id="A9V4T5"/>
<name>A9V4T5_MONBE</name>
<evidence type="ECO:0000313" key="2">
    <source>
        <dbReference type="EMBL" id="EDQ87512.1"/>
    </source>
</evidence>
<accession>A9V4T5</accession>
<keyword evidence="1" id="KW-0472">Membrane</keyword>
<dbReference type="InParanoid" id="A9V4T5"/>
<dbReference type="GeneID" id="5893029"/>
<dbReference type="RefSeq" id="XP_001747772.1">
    <property type="nucleotide sequence ID" value="XM_001747720.1"/>
</dbReference>
<dbReference type="Proteomes" id="UP000001357">
    <property type="component" value="Unassembled WGS sequence"/>
</dbReference>